<name>A0ABR1ZIN1_9ROSI</name>
<organism evidence="4 5">
    <name type="scientific">Hibiscus sabdariffa</name>
    <name type="common">roselle</name>
    <dbReference type="NCBI Taxonomy" id="183260"/>
    <lineage>
        <taxon>Eukaryota</taxon>
        <taxon>Viridiplantae</taxon>
        <taxon>Streptophyta</taxon>
        <taxon>Embryophyta</taxon>
        <taxon>Tracheophyta</taxon>
        <taxon>Spermatophyta</taxon>
        <taxon>Magnoliopsida</taxon>
        <taxon>eudicotyledons</taxon>
        <taxon>Gunneridae</taxon>
        <taxon>Pentapetalae</taxon>
        <taxon>rosids</taxon>
        <taxon>malvids</taxon>
        <taxon>Malvales</taxon>
        <taxon>Malvaceae</taxon>
        <taxon>Malvoideae</taxon>
        <taxon>Hibiscus</taxon>
    </lineage>
</organism>
<keyword evidence="5" id="KW-1185">Reference proteome</keyword>
<dbReference type="InterPro" id="IPR000073">
    <property type="entry name" value="AB_hydrolase_1"/>
</dbReference>
<dbReference type="SUPFAM" id="SSF53474">
    <property type="entry name" value="alpha/beta-Hydrolases"/>
    <property type="match status" value="1"/>
</dbReference>
<dbReference type="PANTHER" id="PTHR43689">
    <property type="entry name" value="HYDROLASE"/>
    <property type="match status" value="1"/>
</dbReference>
<evidence type="ECO:0000313" key="5">
    <source>
        <dbReference type="Proteomes" id="UP001396334"/>
    </source>
</evidence>
<keyword evidence="2" id="KW-0472">Membrane</keyword>
<evidence type="ECO:0000256" key="2">
    <source>
        <dbReference type="SAM" id="Phobius"/>
    </source>
</evidence>
<feature type="region of interest" description="Disordered" evidence="1">
    <location>
        <begin position="1"/>
        <end position="43"/>
    </location>
</feature>
<gene>
    <name evidence="4" type="ORF">V6N11_057120</name>
</gene>
<evidence type="ECO:0000256" key="1">
    <source>
        <dbReference type="SAM" id="MobiDB-lite"/>
    </source>
</evidence>
<protein>
    <recommendedName>
        <fullName evidence="3">AB hydrolase-1 domain-containing protein</fullName>
    </recommendedName>
</protein>
<feature type="compositionally biased region" description="Basic and acidic residues" evidence="1">
    <location>
        <begin position="12"/>
        <end position="23"/>
    </location>
</feature>
<feature type="transmembrane region" description="Helical" evidence="2">
    <location>
        <begin position="51"/>
        <end position="71"/>
    </location>
</feature>
<proteinExistence type="predicted"/>
<feature type="compositionally biased region" description="Acidic residues" evidence="1">
    <location>
        <begin position="1"/>
        <end position="10"/>
    </location>
</feature>
<sequence length="531" mass="58967">MAIITEEVEPESPPKTRENEKIPKNPASNPTSEPSKSTPKPNLNPQTQNPFAFWFYFTLGISLVTFLFVSFSSLSPQDPKSWFLSLPNSLRQHYSNGRTIKVQTSPNESPIEVFVSENGQFSSSENVVVVHGLGLSSYSYREMIKVLGSKGVRVIALDLPGSGFSDKSRVGIEEGTNGILGRLNEVYGLIQEKGVFWAFDQMVETGELPYEEIKSRVLVKKSVQVIEIGSEETGRVLGQVIGTMGLAPVHLVLHDSAFLMAANWISENSRFIRSITLIDTGLKPALPTWVVNIPVVNEIVVRVSFVYARLINLCCSKGIDWSELEAHRSFLKGWEARKAVVGIEKKLNYSFNIEEWGGSDGIKGMPMQVLWSNDWSDEWSKEGKRIAKAFPGAKFVTHSGGRWPQESVAGEVAENVAQFVSSLPKTVRQVEEEPIPEHIQKMFDEAKDSDHHHHHGHGHGHDHAAGFVDAYGLGNSEMLFQFNKKNPTIQDWSELADLAENWNWNRSGPRGGSQSLTSGVELQVSQHVACA</sequence>
<dbReference type="Gene3D" id="3.40.50.1820">
    <property type="entry name" value="alpha/beta hydrolase"/>
    <property type="match status" value="1"/>
</dbReference>
<keyword evidence="2" id="KW-0812">Transmembrane</keyword>
<keyword evidence="2" id="KW-1133">Transmembrane helix</keyword>
<feature type="compositionally biased region" description="Low complexity" evidence="1">
    <location>
        <begin position="28"/>
        <end position="41"/>
    </location>
</feature>
<dbReference type="EMBL" id="JBBPBN010001035">
    <property type="protein sequence ID" value="KAK8480419.1"/>
    <property type="molecule type" value="Genomic_DNA"/>
</dbReference>
<reference evidence="4 5" key="1">
    <citation type="journal article" date="2024" name="G3 (Bethesda)">
        <title>Genome assembly of Hibiscus sabdariffa L. provides insights into metabolisms of medicinal natural products.</title>
        <authorList>
            <person name="Kim T."/>
        </authorList>
    </citation>
    <scope>NUCLEOTIDE SEQUENCE [LARGE SCALE GENOMIC DNA]</scope>
    <source>
        <strain evidence="4">TK-2024</strain>
        <tissue evidence="4">Old leaves</tissue>
    </source>
</reference>
<evidence type="ECO:0000259" key="3">
    <source>
        <dbReference type="Pfam" id="PF00561"/>
    </source>
</evidence>
<dbReference type="InterPro" id="IPR029058">
    <property type="entry name" value="AB_hydrolase_fold"/>
</dbReference>
<accession>A0ABR1ZIN1</accession>
<dbReference type="Pfam" id="PF00561">
    <property type="entry name" value="Abhydrolase_1"/>
    <property type="match status" value="1"/>
</dbReference>
<dbReference type="Proteomes" id="UP001396334">
    <property type="component" value="Unassembled WGS sequence"/>
</dbReference>
<comment type="caution">
    <text evidence="4">The sequence shown here is derived from an EMBL/GenBank/DDBJ whole genome shotgun (WGS) entry which is preliminary data.</text>
</comment>
<feature type="domain" description="AB hydrolase-1" evidence="3">
    <location>
        <begin position="127"/>
        <end position="405"/>
    </location>
</feature>
<dbReference type="PANTHER" id="PTHR43689:SF8">
    <property type="entry name" value="ALPHA_BETA-HYDROLASES SUPERFAMILY PROTEIN"/>
    <property type="match status" value="1"/>
</dbReference>
<evidence type="ECO:0000313" key="4">
    <source>
        <dbReference type="EMBL" id="KAK8480419.1"/>
    </source>
</evidence>